<comment type="caution">
    <text evidence="3">The sequence shown here is derived from an EMBL/GenBank/DDBJ whole genome shotgun (WGS) entry which is preliminary data.</text>
</comment>
<dbReference type="Proteomes" id="UP000748025">
    <property type="component" value="Unassembled WGS sequence"/>
</dbReference>
<feature type="region of interest" description="Disordered" evidence="1">
    <location>
        <begin position="170"/>
        <end position="196"/>
    </location>
</feature>
<feature type="compositionally biased region" description="Pro residues" evidence="1">
    <location>
        <begin position="178"/>
        <end position="196"/>
    </location>
</feature>
<evidence type="ECO:0000313" key="3">
    <source>
        <dbReference type="EMBL" id="KAG5985958.1"/>
    </source>
</evidence>
<reference evidence="3" key="1">
    <citation type="journal article" date="2020" name="bioRxiv">
        <title>Whole genome comparisons of ergot fungi reveals the divergence and evolution of species within the genus Claviceps are the result of varying mechanisms driving genome evolution and host range expansion.</title>
        <authorList>
            <person name="Wyka S.A."/>
            <person name="Mondo S.J."/>
            <person name="Liu M."/>
            <person name="Dettman J."/>
            <person name="Nalam V."/>
            <person name="Broders K.D."/>
        </authorList>
    </citation>
    <scope>NUCLEOTIDE SEQUENCE</scope>
    <source>
        <strain evidence="3">CCC 602</strain>
    </source>
</reference>
<evidence type="ECO:0000256" key="2">
    <source>
        <dbReference type="SAM" id="SignalP"/>
    </source>
</evidence>
<evidence type="ECO:0008006" key="5">
    <source>
        <dbReference type="Google" id="ProtNLM"/>
    </source>
</evidence>
<name>A0A9P7STW0_9HYPO</name>
<evidence type="ECO:0000256" key="1">
    <source>
        <dbReference type="SAM" id="MobiDB-lite"/>
    </source>
</evidence>
<protein>
    <recommendedName>
        <fullName evidence="5">Clock-controlled pheromone ccg-4</fullName>
    </recommendedName>
</protein>
<evidence type="ECO:0000313" key="4">
    <source>
        <dbReference type="Proteomes" id="UP000748025"/>
    </source>
</evidence>
<dbReference type="EMBL" id="SRPW01003849">
    <property type="protein sequence ID" value="KAG5985958.1"/>
    <property type="molecule type" value="Genomic_DNA"/>
</dbReference>
<organism evidence="3 4">
    <name type="scientific">Claviceps pusilla</name>
    <dbReference type="NCBI Taxonomy" id="123648"/>
    <lineage>
        <taxon>Eukaryota</taxon>
        <taxon>Fungi</taxon>
        <taxon>Dikarya</taxon>
        <taxon>Ascomycota</taxon>
        <taxon>Pezizomycotina</taxon>
        <taxon>Sordariomycetes</taxon>
        <taxon>Hypocreomycetidae</taxon>
        <taxon>Hypocreales</taxon>
        <taxon>Clavicipitaceae</taxon>
        <taxon>Claviceps</taxon>
    </lineage>
</organism>
<dbReference type="OrthoDB" id="3641074at2759"/>
<proteinExistence type="predicted"/>
<feature type="signal peptide" evidence="2">
    <location>
        <begin position="1"/>
        <end position="17"/>
    </location>
</feature>
<keyword evidence="4" id="KW-1185">Reference proteome</keyword>
<sequence length="248" mass="27146">MHVTSLVLALAAVGAHAAPSPEPEPWCYRVGQPCWKVKRVAEAFSEAIQSSGDLKARAPEAEYSSAPGGAAYKARRSINELAHLAALTARNPNEYFSGLGLEARFGAEEAGIEKRSPDPWCYRVGQPCWKRDASPDDVATKDKRWCYRVGEPCWKTKRAADAVLNAIRSDDGNEEAPAPGPEGAAPPQPNTPFPPECSGPRILCWKKREAAPEPEPEPWCYRVGQPCWKAKRDLNALELAARKIVDES</sequence>
<accession>A0A9P7STW0</accession>
<feature type="chain" id="PRO_5040113192" description="Clock-controlled pheromone ccg-4" evidence="2">
    <location>
        <begin position="18"/>
        <end position="248"/>
    </location>
</feature>
<keyword evidence="2" id="KW-0732">Signal</keyword>
<gene>
    <name evidence="3" type="ORF">E4U43_005779</name>
</gene>
<dbReference type="AlphaFoldDB" id="A0A9P7STW0"/>